<organism evidence="2 3">
    <name type="scientific">Steinernema glaseri</name>
    <dbReference type="NCBI Taxonomy" id="37863"/>
    <lineage>
        <taxon>Eukaryota</taxon>
        <taxon>Metazoa</taxon>
        <taxon>Ecdysozoa</taxon>
        <taxon>Nematoda</taxon>
        <taxon>Chromadorea</taxon>
        <taxon>Rhabditida</taxon>
        <taxon>Tylenchina</taxon>
        <taxon>Panagrolaimomorpha</taxon>
        <taxon>Strongyloidoidea</taxon>
        <taxon>Steinernematidae</taxon>
        <taxon>Steinernema</taxon>
    </lineage>
</organism>
<reference evidence="3" key="1">
    <citation type="submission" date="2016-11" db="UniProtKB">
        <authorList>
            <consortium name="WormBaseParasite"/>
        </authorList>
    </citation>
    <scope>IDENTIFICATION</scope>
</reference>
<evidence type="ECO:0000313" key="2">
    <source>
        <dbReference type="Proteomes" id="UP000095287"/>
    </source>
</evidence>
<dbReference type="AlphaFoldDB" id="A0A1I8A0J8"/>
<keyword evidence="1" id="KW-0732">Signal</keyword>
<name>A0A1I8A0J8_9BILA</name>
<dbReference type="WBParaSite" id="L893_g31365.t1">
    <property type="protein sequence ID" value="L893_g31365.t1"/>
    <property type="gene ID" value="L893_g31365"/>
</dbReference>
<accession>A0A1I8A0J8</accession>
<sequence>MFAHFLPVLLLAASFAEAQIPPSIPGDAAIANNALAHAVGLIHGSGLPLQGLPANHALQQGLNQGLIPRGNSAVANAALVNAVGMLQGSGVPLSGLPVNQGVPNLGALQGQYPPAGFGGGNPLGGVGALNYPGSYLGPHPGLLGGLGNTLGGEAGILGGVGGLIRGITGGVTQGGLGGLGGPGGLGGGFHG</sequence>
<evidence type="ECO:0000256" key="1">
    <source>
        <dbReference type="SAM" id="SignalP"/>
    </source>
</evidence>
<protein>
    <submittedName>
        <fullName evidence="3">Glycine-rich cell wall structural protein</fullName>
    </submittedName>
</protein>
<evidence type="ECO:0000313" key="3">
    <source>
        <dbReference type="WBParaSite" id="L893_g31365.t1"/>
    </source>
</evidence>
<feature type="chain" id="PRO_5009314141" evidence="1">
    <location>
        <begin position="19"/>
        <end position="191"/>
    </location>
</feature>
<proteinExistence type="predicted"/>
<dbReference type="Proteomes" id="UP000095287">
    <property type="component" value="Unplaced"/>
</dbReference>
<feature type="signal peptide" evidence="1">
    <location>
        <begin position="1"/>
        <end position="18"/>
    </location>
</feature>
<keyword evidence="2" id="KW-1185">Reference proteome</keyword>